<accession>A0A947GGZ6</accession>
<evidence type="ECO:0000256" key="4">
    <source>
        <dbReference type="ARBA" id="ARBA00022833"/>
    </source>
</evidence>
<feature type="domain" description="JAB" evidence="7">
    <location>
        <begin position="623"/>
        <end position="740"/>
    </location>
</feature>
<dbReference type="GO" id="GO:0006508">
    <property type="term" value="P:proteolysis"/>
    <property type="evidence" value="ECO:0007669"/>
    <property type="project" value="UniProtKB-KW"/>
</dbReference>
<comment type="caution">
    <text evidence="8">The sequence shown here is derived from an EMBL/GenBank/DDBJ whole genome shotgun (WGS) entry which is preliminary data.</text>
</comment>
<dbReference type="GO" id="GO:0061503">
    <property type="term" value="F:tRNA threonylcarbamoyladenosine dehydratase"/>
    <property type="evidence" value="ECO:0007669"/>
    <property type="project" value="TreeGrafter"/>
</dbReference>
<proteinExistence type="predicted"/>
<dbReference type="GO" id="GO:0008237">
    <property type="term" value="F:metallopeptidase activity"/>
    <property type="evidence" value="ECO:0007669"/>
    <property type="project" value="UniProtKB-KW"/>
</dbReference>
<dbReference type="AlphaFoldDB" id="A0A947GGZ6"/>
<evidence type="ECO:0000313" key="9">
    <source>
        <dbReference type="Proteomes" id="UP000766595"/>
    </source>
</evidence>
<dbReference type="SUPFAM" id="SSF69572">
    <property type="entry name" value="Activating enzymes of the ubiquitin-like proteins"/>
    <property type="match status" value="1"/>
</dbReference>
<evidence type="ECO:0000259" key="7">
    <source>
        <dbReference type="Pfam" id="PF14464"/>
    </source>
</evidence>
<dbReference type="EMBL" id="JAHHZF010000020">
    <property type="protein sequence ID" value="MBT9293090.1"/>
    <property type="molecule type" value="Genomic_DNA"/>
</dbReference>
<dbReference type="Gene3D" id="3.40.50.720">
    <property type="entry name" value="NAD(P)-binding Rossmann-like Domain"/>
    <property type="match status" value="1"/>
</dbReference>
<evidence type="ECO:0000256" key="3">
    <source>
        <dbReference type="ARBA" id="ARBA00022801"/>
    </source>
</evidence>
<keyword evidence="4" id="KW-0862">Zinc</keyword>
<evidence type="ECO:0000259" key="6">
    <source>
        <dbReference type="Pfam" id="PF00899"/>
    </source>
</evidence>
<dbReference type="GO" id="GO:0061504">
    <property type="term" value="P:cyclic threonylcarbamoyladenosine biosynthetic process"/>
    <property type="evidence" value="ECO:0007669"/>
    <property type="project" value="TreeGrafter"/>
</dbReference>
<dbReference type="GO" id="GO:0046872">
    <property type="term" value="F:metal ion binding"/>
    <property type="evidence" value="ECO:0007669"/>
    <property type="project" value="UniProtKB-KW"/>
</dbReference>
<protein>
    <submittedName>
        <fullName evidence="8">ThiF family adenylyltransferase</fullName>
    </submittedName>
</protein>
<keyword evidence="3" id="KW-0378">Hydrolase</keyword>
<dbReference type="InterPro" id="IPR000594">
    <property type="entry name" value="ThiF_NAD_FAD-bd"/>
</dbReference>
<dbReference type="RefSeq" id="WP_261971589.1">
    <property type="nucleotide sequence ID" value="NZ_JAHHZF010000020.1"/>
</dbReference>
<dbReference type="Pfam" id="PF00899">
    <property type="entry name" value="ThiF"/>
    <property type="match status" value="1"/>
</dbReference>
<evidence type="ECO:0000256" key="2">
    <source>
        <dbReference type="ARBA" id="ARBA00022723"/>
    </source>
</evidence>
<sequence>MAWIDEWGAPVDLRDLAQPTARSFVKYVETAASAVVSIAGAHRNEHGAEIVIVEMQTGAPQRPVAPIRRVEPLGLVFAGGGSMPLVLALREDFPDTEHQQLVPEGCPAAICIDDRPWDEARLTWTPAEMTQRIAAWYWRAARGDLHDPNQPLDPFFGLSRYSFVFPRAAFEAEPGSVELAGLINESGDDARVVITTPLARLKPEARKVRILPLAYRVQPECMTRMRKAPRSLGSLMRFLDGRGVDLLADLRTRIRGWTGTNAESGLRLGSQLAIIVDMPVIAPNGTQPGTSDVRAFVSVSTVGEIGVALGVLHSVPRDAVKSGFCRAIPEGAVDDGRLDALVLEFAQVHVEFDADRAAVLSGRDRVDARKAMLVGAGALGSHLAEFLARQGRFRWTIVDDDRLLPHNLARHTLQAIDIGRPKAQALAARLNAIFSPDERLVAPTALVCNVLHPGDKADVLRAAFADADVVIDASASVAAARSIADQYGAARRASAFFNPSGEAAVVLVEDHARSITLRDVEAQYYRAVLREPALEKHFTAIADRFAYTGACRAVTSRIPESRVALLAAHAAEGLSQVLDTPNACIAVWSVSATGEVTLTKPSVAAIERHAILNWEVSIDTSLKNDLISQRAAKVPNETGGVLLGIVDAYARKVLLVEALAAPPDSLETPFLFERGIAGLTDEVTAMMARTMDQVRYVGEWHSHPPRYSVQPSGTDLIQLSWLARVASMEELPALMVIVGDHELNVGVGEARPVCS</sequence>
<keyword evidence="5" id="KW-0482">Metalloprotease</keyword>
<dbReference type="GO" id="GO:0016779">
    <property type="term" value="F:nucleotidyltransferase activity"/>
    <property type="evidence" value="ECO:0007669"/>
    <property type="project" value="UniProtKB-KW"/>
</dbReference>
<gene>
    <name evidence="8" type="ORF">KL771_26755</name>
</gene>
<name>A0A947GGZ6_9HYPH</name>
<reference evidence="8 9" key="1">
    <citation type="submission" date="2021-06" db="EMBL/GenBank/DDBJ databases">
        <authorList>
            <person name="Grouzdev D.S."/>
            <person name="Koziaeva V."/>
        </authorList>
    </citation>
    <scope>NUCLEOTIDE SEQUENCE [LARGE SCALE GENOMIC DNA]</scope>
    <source>
        <strain evidence="8 9">22</strain>
    </source>
</reference>
<evidence type="ECO:0000313" key="8">
    <source>
        <dbReference type="EMBL" id="MBT9293090.1"/>
    </source>
</evidence>
<feature type="domain" description="THIF-type NAD/FAD binding fold" evidence="6">
    <location>
        <begin position="361"/>
        <end position="485"/>
    </location>
</feature>
<dbReference type="Proteomes" id="UP000766595">
    <property type="component" value="Unassembled WGS sequence"/>
</dbReference>
<keyword evidence="9" id="KW-1185">Reference proteome</keyword>
<dbReference type="PANTHER" id="PTHR43267">
    <property type="entry name" value="TRNA THREONYLCARBAMOYLADENOSINE DEHYDRATASE"/>
    <property type="match status" value="1"/>
</dbReference>
<dbReference type="InterPro" id="IPR035985">
    <property type="entry name" value="Ubiquitin-activating_enz"/>
</dbReference>
<dbReference type="SUPFAM" id="SSF102712">
    <property type="entry name" value="JAB1/MPN domain"/>
    <property type="match status" value="1"/>
</dbReference>
<evidence type="ECO:0000256" key="5">
    <source>
        <dbReference type="ARBA" id="ARBA00023049"/>
    </source>
</evidence>
<dbReference type="InterPro" id="IPR045886">
    <property type="entry name" value="ThiF/MoeB/HesA"/>
</dbReference>
<dbReference type="GO" id="GO:0008641">
    <property type="term" value="F:ubiquitin-like modifier activating enzyme activity"/>
    <property type="evidence" value="ECO:0007669"/>
    <property type="project" value="InterPro"/>
</dbReference>
<dbReference type="InterPro" id="IPR032865">
    <property type="entry name" value="Prok-E2_A"/>
</dbReference>
<dbReference type="Pfam" id="PF14457">
    <property type="entry name" value="Prok-E2_A"/>
    <property type="match status" value="1"/>
</dbReference>
<evidence type="ECO:0000256" key="1">
    <source>
        <dbReference type="ARBA" id="ARBA00022670"/>
    </source>
</evidence>
<dbReference type="PANTHER" id="PTHR43267:SF1">
    <property type="entry name" value="TRNA THREONYLCARBAMOYLADENOSINE DEHYDRATASE"/>
    <property type="match status" value="1"/>
</dbReference>
<organism evidence="8 9">
    <name type="scientific">Prosthecodimorpha staleyi</name>
    <dbReference type="NCBI Taxonomy" id="2840188"/>
    <lineage>
        <taxon>Bacteria</taxon>
        <taxon>Pseudomonadati</taxon>
        <taxon>Pseudomonadota</taxon>
        <taxon>Alphaproteobacteria</taxon>
        <taxon>Hyphomicrobiales</taxon>
        <taxon>Ancalomicrobiaceae</taxon>
        <taxon>Prosthecodimorpha</taxon>
    </lineage>
</organism>
<dbReference type="Gene3D" id="3.40.140.10">
    <property type="entry name" value="Cytidine Deaminase, domain 2"/>
    <property type="match status" value="1"/>
</dbReference>
<keyword evidence="2" id="KW-0479">Metal-binding</keyword>
<keyword evidence="8" id="KW-0548">Nucleotidyltransferase</keyword>
<keyword evidence="1" id="KW-0645">Protease</keyword>
<dbReference type="InterPro" id="IPR028090">
    <property type="entry name" value="JAB_dom_prok"/>
</dbReference>
<dbReference type="Pfam" id="PF14464">
    <property type="entry name" value="Prok-JAB"/>
    <property type="match status" value="1"/>
</dbReference>
<keyword evidence="8" id="KW-0808">Transferase</keyword>